<dbReference type="AlphaFoldDB" id="A0A9W9YSJ3"/>
<gene>
    <name evidence="1" type="primary">DEGS1_1</name>
    <name evidence="1" type="ORF">OS493_005588</name>
</gene>
<dbReference type="GO" id="GO:0042284">
    <property type="term" value="F:sphingolipid delta-4 desaturase activity"/>
    <property type="evidence" value="ECO:0007669"/>
    <property type="project" value="TreeGrafter"/>
</dbReference>
<evidence type="ECO:0000313" key="2">
    <source>
        <dbReference type="Proteomes" id="UP001163046"/>
    </source>
</evidence>
<dbReference type="OrthoDB" id="200948at2759"/>
<evidence type="ECO:0000313" key="1">
    <source>
        <dbReference type="EMBL" id="KAJ7365480.1"/>
    </source>
</evidence>
<keyword evidence="2" id="KW-1185">Reference proteome</keyword>
<dbReference type="GO" id="GO:0046513">
    <property type="term" value="P:ceramide biosynthetic process"/>
    <property type="evidence" value="ECO:0007669"/>
    <property type="project" value="TreeGrafter"/>
</dbReference>
<protein>
    <submittedName>
        <fullName evidence="1">Sphingolipid delta(4)-desaturase DES1</fullName>
    </submittedName>
</protein>
<comment type="caution">
    <text evidence="1">The sequence shown here is derived from an EMBL/GenBank/DDBJ whole genome shotgun (WGS) entry which is preliminary data.</text>
</comment>
<dbReference type="Proteomes" id="UP001163046">
    <property type="component" value="Unassembled WGS sequence"/>
</dbReference>
<name>A0A9W9YSJ3_9CNID</name>
<accession>A0A9W9YSJ3</accession>
<sequence length="129" mass="14817">MGVEEIDPDLPTRFEARLFCNSITKLVWVILQPFWYAFRPLVINPMAPQGLEILNMVVQFSADYVVVHFWGVKSLVFMLASTILGAGLHPMAGHFIAEHYMFEKGCETYSYYGPGKLFDLQRWLSQRAP</sequence>
<dbReference type="GO" id="GO:0016020">
    <property type="term" value="C:membrane"/>
    <property type="evidence" value="ECO:0007669"/>
    <property type="project" value="GOC"/>
</dbReference>
<dbReference type="PANTHER" id="PTHR12879">
    <property type="entry name" value="SPHINGOLIPID DELTA 4 DESATURASE/C-4 HYDROXYLASE PROTEIN DES2"/>
    <property type="match status" value="1"/>
</dbReference>
<reference evidence="1" key="1">
    <citation type="submission" date="2023-01" db="EMBL/GenBank/DDBJ databases">
        <title>Genome assembly of the deep-sea coral Lophelia pertusa.</title>
        <authorList>
            <person name="Herrera S."/>
            <person name="Cordes E."/>
        </authorList>
    </citation>
    <scope>NUCLEOTIDE SEQUENCE</scope>
    <source>
        <strain evidence="1">USNM1676648</strain>
        <tissue evidence="1">Polyp</tissue>
    </source>
</reference>
<dbReference type="PANTHER" id="PTHR12879:SF8">
    <property type="entry name" value="SPHINGOLIPID DELTA(4)-DESATURASE DES1"/>
    <property type="match status" value="1"/>
</dbReference>
<organism evidence="1 2">
    <name type="scientific">Desmophyllum pertusum</name>
    <dbReference type="NCBI Taxonomy" id="174260"/>
    <lineage>
        <taxon>Eukaryota</taxon>
        <taxon>Metazoa</taxon>
        <taxon>Cnidaria</taxon>
        <taxon>Anthozoa</taxon>
        <taxon>Hexacorallia</taxon>
        <taxon>Scleractinia</taxon>
        <taxon>Caryophylliina</taxon>
        <taxon>Caryophylliidae</taxon>
        <taxon>Desmophyllum</taxon>
    </lineage>
</organism>
<proteinExistence type="predicted"/>
<dbReference type="EMBL" id="MU827303">
    <property type="protein sequence ID" value="KAJ7365480.1"/>
    <property type="molecule type" value="Genomic_DNA"/>
</dbReference>